<evidence type="ECO:0000313" key="2">
    <source>
        <dbReference type="Proteomes" id="UP001165960"/>
    </source>
</evidence>
<protein>
    <submittedName>
        <fullName evidence="1">Uncharacterized protein</fullName>
    </submittedName>
</protein>
<keyword evidence="2" id="KW-1185">Reference proteome</keyword>
<accession>A0ACC2T1U4</accession>
<dbReference type="Proteomes" id="UP001165960">
    <property type="component" value="Unassembled WGS sequence"/>
</dbReference>
<evidence type="ECO:0000313" key="1">
    <source>
        <dbReference type="EMBL" id="KAJ9068533.1"/>
    </source>
</evidence>
<comment type="caution">
    <text evidence="1">The sequence shown here is derived from an EMBL/GenBank/DDBJ whole genome shotgun (WGS) entry which is preliminary data.</text>
</comment>
<sequence>MPTQEGDVRGEFNSDAVLTQLVQGAQAAMVQSINPWVPKMTWKSTKVTTNKTVSNKEAELTSYVFDAVNAKSWSRQPCWRSYEPYFSNGNQEEDKEPKFYRTDEEQLVLKNVTVGFLFTSLQSVSWVIARDQLEGFVII</sequence>
<gene>
    <name evidence="1" type="ORF">DSO57_1027711</name>
</gene>
<name>A0ACC2T1U4_9FUNG</name>
<dbReference type="EMBL" id="QTSX02003721">
    <property type="protein sequence ID" value="KAJ9068533.1"/>
    <property type="molecule type" value="Genomic_DNA"/>
</dbReference>
<reference evidence="1" key="1">
    <citation type="submission" date="2022-04" db="EMBL/GenBank/DDBJ databases">
        <title>Genome of the entomopathogenic fungus Entomophthora muscae.</title>
        <authorList>
            <person name="Elya C."/>
            <person name="Lovett B.R."/>
            <person name="Lee E."/>
            <person name="Macias A.M."/>
            <person name="Hajek A.E."/>
            <person name="De Bivort B.L."/>
            <person name="Kasson M.T."/>
            <person name="De Fine Licht H.H."/>
            <person name="Stajich J.E."/>
        </authorList>
    </citation>
    <scope>NUCLEOTIDE SEQUENCE</scope>
    <source>
        <strain evidence="1">Berkeley</strain>
    </source>
</reference>
<organism evidence="1 2">
    <name type="scientific">Entomophthora muscae</name>
    <dbReference type="NCBI Taxonomy" id="34485"/>
    <lineage>
        <taxon>Eukaryota</taxon>
        <taxon>Fungi</taxon>
        <taxon>Fungi incertae sedis</taxon>
        <taxon>Zoopagomycota</taxon>
        <taxon>Entomophthoromycotina</taxon>
        <taxon>Entomophthoromycetes</taxon>
        <taxon>Entomophthorales</taxon>
        <taxon>Entomophthoraceae</taxon>
        <taxon>Entomophthora</taxon>
    </lineage>
</organism>
<proteinExistence type="predicted"/>